<dbReference type="AlphaFoldDB" id="A0A1M4U8D5"/>
<name>A0A1M4U8D5_9FIRM</name>
<dbReference type="STRING" id="1123404.SAMN02745784_00955"/>
<evidence type="ECO:0000313" key="1">
    <source>
        <dbReference type="EMBL" id="SHE53141.1"/>
    </source>
</evidence>
<dbReference type="Proteomes" id="UP000184114">
    <property type="component" value="Unassembled WGS sequence"/>
</dbReference>
<dbReference type="GeneID" id="90996214"/>
<dbReference type="EMBL" id="FQTY01000003">
    <property type="protein sequence ID" value="SHE53141.1"/>
    <property type="molecule type" value="Genomic_DNA"/>
</dbReference>
<protein>
    <submittedName>
        <fullName evidence="1">Uncharacterized protein</fullName>
    </submittedName>
</protein>
<proteinExistence type="predicted"/>
<dbReference type="RefSeq" id="WP_072973746.1">
    <property type="nucleotide sequence ID" value="NZ_FQTY01000003.1"/>
</dbReference>
<accession>A0A1M4U8D5</accession>
<keyword evidence="2" id="KW-1185">Reference proteome</keyword>
<reference evidence="2" key="1">
    <citation type="submission" date="2016-11" db="EMBL/GenBank/DDBJ databases">
        <authorList>
            <person name="Varghese N."/>
            <person name="Submissions S."/>
        </authorList>
    </citation>
    <scope>NUCLEOTIDE SEQUENCE [LARGE SCALE GENOMIC DNA]</scope>
    <source>
        <strain evidence="2">DSM 18095</strain>
    </source>
</reference>
<sequence length="75" mass="8867">MGKQTDMFSIINTNNKTPDTKIPDGVKLKPRELWCPYCSKPVIFIRDKELGVRRCPYCKMSDRDYTVKQVNKKWL</sequence>
<gene>
    <name evidence="1" type="ORF">SAMN02745784_00955</name>
</gene>
<organism evidence="1 2">
    <name type="scientific">Tissierella praeacuta DSM 18095</name>
    <dbReference type="NCBI Taxonomy" id="1123404"/>
    <lineage>
        <taxon>Bacteria</taxon>
        <taxon>Bacillati</taxon>
        <taxon>Bacillota</taxon>
        <taxon>Tissierellia</taxon>
        <taxon>Tissierellales</taxon>
        <taxon>Tissierellaceae</taxon>
        <taxon>Tissierella</taxon>
    </lineage>
</organism>
<evidence type="ECO:0000313" key="2">
    <source>
        <dbReference type="Proteomes" id="UP000184114"/>
    </source>
</evidence>